<sequence>MIVDDEPLMRSTIHQMFVWKELDMEIVAEVSDGAEALAVLQERNDIDILLMKQPIPIVLSAYRDCSYVCEAFLLGAYDYIVIVDMDESHILPVLQKVRHKLKELDVSNDMQMTYPVKEVNSDPDHVIAGLFSEGIQADGMEYYRIVDEVCNWLGESNQVAVAVSISSSAKMISKKLMKQTIQTEMNSALFKHFVYCEDANEIFILLTVQQLRSEMAIRELIHTTLSIIKTRLEQCMNVRVAMGISEILDGRKHWLRLLNQARSLVALSFFEGYGRFFYPESAMKTCMQISADLRMTLKAKSAEIVRLLQLKNEMQWELEFDLCMKILEENVRSEVHETRLLFTDFLWELSSLLYAHEVRWGGVFDRSNPFEQLKDFHTLVDTLQWIKQVCSDIYHFIHELSPKINSSHSIVEKAREFIHQHYCEELSLGMVSQWVGVTETYLSRIFTQNVGECFTQYVTKLRIEESKRLLKMGYKIMDLSEKIGYTNPEHFSRVFKRVTGVSPKFYKESLD</sequence>
<keyword evidence="2" id="KW-0238">DNA-binding</keyword>
<dbReference type="PROSITE" id="PS01124">
    <property type="entry name" value="HTH_ARAC_FAMILY_2"/>
    <property type="match status" value="1"/>
</dbReference>
<dbReference type="Proteomes" id="UP001596044">
    <property type="component" value="Unassembled WGS sequence"/>
</dbReference>
<dbReference type="PANTHER" id="PTHR43280:SF2">
    <property type="entry name" value="HTH-TYPE TRANSCRIPTIONAL REGULATOR EXSA"/>
    <property type="match status" value="1"/>
</dbReference>
<comment type="caution">
    <text evidence="4">Lacks conserved residue(s) required for the propagation of feature annotation.</text>
</comment>
<dbReference type="InterPro" id="IPR011006">
    <property type="entry name" value="CheY-like_superfamily"/>
</dbReference>
<organism evidence="7 8">
    <name type="scientific">Paenibacillus aestuarii</name>
    <dbReference type="NCBI Taxonomy" id="516965"/>
    <lineage>
        <taxon>Bacteria</taxon>
        <taxon>Bacillati</taxon>
        <taxon>Bacillota</taxon>
        <taxon>Bacilli</taxon>
        <taxon>Bacillales</taxon>
        <taxon>Paenibacillaceae</taxon>
        <taxon>Paenibacillus</taxon>
    </lineage>
</organism>
<dbReference type="SUPFAM" id="SSF46689">
    <property type="entry name" value="Homeodomain-like"/>
    <property type="match status" value="2"/>
</dbReference>
<proteinExistence type="predicted"/>
<dbReference type="PRINTS" id="PR00032">
    <property type="entry name" value="HTHARAC"/>
</dbReference>
<feature type="domain" description="Response regulatory" evidence="6">
    <location>
        <begin position="1"/>
        <end position="176"/>
    </location>
</feature>
<keyword evidence="8" id="KW-1185">Reference proteome</keyword>
<evidence type="ECO:0000259" key="6">
    <source>
        <dbReference type="PROSITE" id="PS50110"/>
    </source>
</evidence>
<comment type="caution">
    <text evidence="7">The sequence shown here is derived from an EMBL/GenBank/DDBJ whole genome shotgun (WGS) entry which is preliminary data.</text>
</comment>
<dbReference type="Gene3D" id="3.40.50.2300">
    <property type="match status" value="1"/>
</dbReference>
<dbReference type="PROSITE" id="PS00041">
    <property type="entry name" value="HTH_ARAC_FAMILY_1"/>
    <property type="match status" value="1"/>
</dbReference>
<evidence type="ECO:0000256" key="1">
    <source>
        <dbReference type="ARBA" id="ARBA00023015"/>
    </source>
</evidence>
<dbReference type="InterPro" id="IPR020449">
    <property type="entry name" value="Tscrpt_reg_AraC-type_HTH"/>
</dbReference>
<dbReference type="PROSITE" id="PS50110">
    <property type="entry name" value="RESPONSE_REGULATORY"/>
    <property type="match status" value="1"/>
</dbReference>
<name>A0ABW0K9N5_9BACL</name>
<dbReference type="InterPro" id="IPR001789">
    <property type="entry name" value="Sig_transdc_resp-reg_receiver"/>
</dbReference>
<feature type="domain" description="HTH araC/xylS-type" evidence="5">
    <location>
        <begin position="412"/>
        <end position="509"/>
    </location>
</feature>
<dbReference type="PANTHER" id="PTHR43280">
    <property type="entry name" value="ARAC-FAMILY TRANSCRIPTIONAL REGULATOR"/>
    <property type="match status" value="1"/>
</dbReference>
<keyword evidence="3" id="KW-0804">Transcription</keyword>
<dbReference type="InterPro" id="IPR009057">
    <property type="entry name" value="Homeodomain-like_sf"/>
</dbReference>
<dbReference type="Gene3D" id="1.10.10.60">
    <property type="entry name" value="Homeodomain-like"/>
    <property type="match status" value="2"/>
</dbReference>
<reference evidence="8" key="1">
    <citation type="journal article" date="2019" name="Int. J. Syst. Evol. Microbiol.">
        <title>The Global Catalogue of Microorganisms (GCM) 10K type strain sequencing project: providing services to taxonomists for standard genome sequencing and annotation.</title>
        <authorList>
            <consortium name="The Broad Institute Genomics Platform"/>
            <consortium name="The Broad Institute Genome Sequencing Center for Infectious Disease"/>
            <person name="Wu L."/>
            <person name="Ma J."/>
        </authorList>
    </citation>
    <scope>NUCLEOTIDE SEQUENCE [LARGE SCALE GENOMIC DNA]</scope>
    <source>
        <strain evidence="8">KACC 11904</strain>
    </source>
</reference>
<evidence type="ECO:0000256" key="4">
    <source>
        <dbReference type="PROSITE-ProRule" id="PRU00169"/>
    </source>
</evidence>
<keyword evidence="1" id="KW-0805">Transcription regulation</keyword>
<dbReference type="InterPro" id="IPR018060">
    <property type="entry name" value="HTH_AraC"/>
</dbReference>
<dbReference type="InterPro" id="IPR018062">
    <property type="entry name" value="HTH_AraC-typ_CS"/>
</dbReference>
<dbReference type="Pfam" id="PF12833">
    <property type="entry name" value="HTH_18"/>
    <property type="match status" value="1"/>
</dbReference>
<evidence type="ECO:0000313" key="8">
    <source>
        <dbReference type="Proteomes" id="UP001596044"/>
    </source>
</evidence>
<accession>A0ABW0K9N5</accession>
<dbReference type="EMBL" id="JBHSMJ010000022">
    <property type="protein sequence ID" value="MFC5450005.1"/>
    <property type="molecule type" value="Genomic_DNA"/>
</dbReference>
<dbReference type="SMART" id="SM00342">
    <property type="entry name" value="HTH_ARAC"/>
    <property type="match status" value="1"/>
</dbReference>
<evidence type="ECO:0000256" key="3">
    <source>
        <dbReference type="ARBA" id="ARBA00023163"/>
    </source>
</evidence>
<evidence type="ECO:0000313" key="7">
    <source>
        <dbReference type="EMBL" id="MFC5450005.1"/>
    </source>
</evidence>
<protein>
    <submittedName>
        <fullName evidence="7">Helix-turn-helix domain-containing protein</fullName>
    </submittedName>
</protein>
<evidence type="ECO:0000256" key="2">
    <source>
        <dbReference type="ARBA" id="ARBA00023125"/>
    </source>
</evidence>
<dbReference type="RefSeq" id="WP_270884991.1">
    <property type="nucleotide sequence ID" value="NZ_JAQFVF010000080.1"/>
</dbReference>
<dbReference type="SUPFAM" id="SSF52172">
    <property type="entry name" value="CheY-like"/>
    <property type="match status" value="1"/>
</dbReference>
<evidence type="ECO:0000259" key="5">
    <source>
        <dbReference type="PROSITE" id="PS01124"/>
    </source>
</evidence>
<gene>
    <name evidence="7" type="ORF">ACFPOG_17280</name>
</gene>